<dbReference type="FunFam" id="1.10.10.10:FF:000001">
    <property type="entry name" value="LysR family transcriptional regulator"/>
    <property type="match status" value="1"/>
</dbReference>
<dbReference type="InterPro" id="IPR000847">
    <property type="entry name" value="LysR_HTH_N"/>
</dbReference>
<dbReference type="EMBL" id="JACXWY010000018">
    <property type="protein sequence ID" value="MBD3848428.1"/>
    <property type="molecule type" value="Genomic_DNA"/>
</dbReference>
<name>A0A927I341_9HYPH</name>
<dbReference type="Gene3D" id="3.40.190.10">
    <property type="entry name" value="Periplasmic binding protein-like II"/>
    <property type="match status" value="2"/>
</dbReference>
<evidence type="ECO:0000313" key="7">
    <source>
        <dbReference type="Proteomes" id="UP000619295"/>
    </source>
</evidence>
<dbReference type="Pfam" id="PF00126">
    <property type="entry name" value="HTH_1"/>
    <property type="match status" value="1"/>
</dbReference>
<gene>
    <name evidence="6" type="ORF">IED13_22250</name>
</gene>
<dbReference type="CDD" id="cd08412">
    <property type="entry name" value="PBP2_PAO1_like"/>
    <property type="match status" value="1"/>
</dbReference>
<protein>
    <submittedName>
        <fullName evidence="6">LysR family transcriptional regulator</fullName>
    </submittedName>
</protein>
<keyword evidence="4" id="KW-0804">Transcription</keyword>
<dbReference type="GO" id="GO:0003700">
    <property type="term" value="F:DNA-binding transcription factor activity"/>
    <property type="evidence" value="ECO:0007669"/>
    <property type="project" value="InterPro"/>
</dbReference>
<evidence type="ECO:0000256" key="2">
    <source>
        <dbReference type="ARBA" id="ARBA00023015"/>
    </source>
</evidence>
<dbReference type="Proteomes" id="UP000619295">
    <property type="component" value="Unassembled WGS sequence"/>
</dbReference>
<feature type="domain" description="HTH lysR-type" evidence="5">
    <location>
        <begin position="3"/>
        <end position="61"/>
    </location>
</feature>
<dbReference type="GO" id="GO:0032993">
    <property type="term" value="C:protein-DNA complex"/>
    <property type="evidence" value="ECO:0007669"/>
    <property type="project" value="TreeGrafter"/>
</dbReference>
<evidence type="ECO:0000259" key="5">
    <source>
        <dbReference type="PROSITE" id="PS50931"/>
    </source>
</evidence>
<comment type="caution">
    <text evidence="6">The sequence shown here is derived from an EMBL/GenBank/DDBJ whole genome shotgun (WGS) entry which is preliminary data.</text>
</comment>
<dbReference type="InterPro" id="IPR036388">
    <property type="entry name" value="WH-like_DNA-bd_sf"/>
</dbReference>
<dbReference type="PROSITE" id="PS50931">
    <property type="entry name" value="HTH_LYSR"/>
    <property type="match status" value="1"/>
</dbReference>
<dbReference type="SUPFAM" id="SSF53850">
    <property type="entry name" value="Periplasmic binding protein-like II"/>
    <property type="match status" value="1"/>
</dbReference>
<dbReference type="SUPFAM" id="SSF46785">
    <property type="entry name" value="Winged helix' DNA-binding domain"/>
    <property type="match status" value="1"/>
</dbReference>
<keyword evidence="7" id="KW-1185">Reference proteome</keyword>
<dbReference type="AlphaFoldDB" id="A0A927I341"/>
<comment type="similarity">
    <text evidence="1">Belongs to the LysR transcriptional regulatory family.</text>
</comment>
<dbReference type="Pfam" id="PF03466">
    <property type="entry name" value="LysR_substrate"/>
    <property type="match status" value="1"/>
</dbReference>
<dbReference type="InterPro" id="IPR036390">
    <property type="entry name" value="WH_DNA-bd_sf"/>
</dbReference>
<evidence type="ECO:0000313" key="6">
    <source>
        <dbReference type="EMBL" id="MBD3848428.1"/>
    </source>
</evidence>
<dbReference type="InterPro" id="IPR005119">
    <property type="entry name" value="LysR_subst-bd"/>
</dbReference>
<dbReference type="PANTHER" id="PTHR30346">
    <property type="entry name" value="TRANSCRIPTIONAL DUAL REGULATOR HCAR-RELATED"/>
    <property type="match status" value="1"/>
</dbReference>
<dbReference type="PANTHER" id="PTHR30346:SF0">
    <property type="entry name" value="HCA OPERON TRANSCRIPTIONAL ACTIVATOR HCAR"/>
    <property type="match status" value="1"/>
</dbReference>
<keyword evidence="2" id="KW-0805">Transcription regulation</keyword>
<reference evidence="6" key="1">
    <citation type="submission" date="2020-09" db="EMBL/GenBank/DDBJ databases">
        <title>Bosea spartocytisi sp. nov. a root nodule endophyte of Spartocytisus supranubius in the high mountain ecosystem fo the Teide National Park (Canary Islands, Spain).</title>
        <authorList>
            <person name="Pulido-Suarez L."/>
            <person name="Peix A."/>
            <person name="Igual J.M."/>
            <person name="Socas-Perez N."/>
            <person name="Velazquez E."/>
            <person name="Flores-Felix J.D."/>
            <person name="Leon-Barrios M."/>
        </authorList>
    </citation>
    <scope>NUCLEOTIDE SEQUENCE</scope>
    <source>
        <strain evidence="6">SSUT16</strain>
    </source>
</reference>
<dbReference type="PRINTS" id="PR00039">
    <property type="entry name" value="HTHLYSR"/>
</dbReference>
<evidence type="ECO:0000256" key="1">
    <source>
        <dbReference type="ARBA" id="ARBA00009437"/>
    </source>
</evidence>
<proteinExistence type="inferred from homology"/>
<dbReference type="GO" id="GO:0003677">
    <property type="term" value="F:DNA binding"/>
    <property type="evidence" value="ECO:0007669"/>
    <property type="project" value="UniProtKB-KW"/>
</dbReference>
<sequence length="317" mass="34451">MRFSLRQLEYFIAAGETGSITVASEMIHISQPSISTAISHLERELNAQLFIRHHAQGLSLTPVGRALLSEAKRVVAQAESLYTVASETTGTVRGTLSLGCMVTLAPMLVPELSNSFVAAFPETTIRYVEGNQEDLLRGLRRSEVDVALTYDLQLPDDIAFAPLVSLPPHIIVADTHPLARQSAVTLAELADQPLVLLDLPLSREYFLALFMTADVVPTIVARSAHPDLVRALVANGVGYSLFNVRPRSDQSLDGRRLVSVRLAGQHRPMTIGVATLAALAKSKLIEAFQAHCEACISRAYIPGMIAPVMTDRPRIEP</sequence>
<evidence type="ECO:0000256" key="4">
    <source>
        <dbReference type="ARBA" id="ARBA00023163"/>
    </source>
</evidence>
<dbReference type="RefSeq" id="WP_038360209.1">
    <property type="nucleotide sequence ID" value="NZ_JACXWY010000018.1"/>
</dbReference>
<organism evidence="6 7">
    <name type="scientific">Bosea spartocytisi</name>
    <dbReference type="NCBI Taxonomy" id="2773451"/>
    <lineage>
        <taxon>Bacteria</taxon>
        <taxon>Pseudomonadati</taxon>
        <taxon>Pseudomonadota</taxon>
        <taxon>Alphaproteobacteria</taxon>
        <taxon>Hyphomicrobiales</taxon>
        <taxon>Boseaceae</taxon>
        <taxon>Bosea</taxon>
    </lineage>
</organism>
<accession>A0A927I341</accession>
<keyword evidence="3" id="KW-0238">DNA-binding</keyword>
<evidence type="ECO:0000256" key="3">
    <source>
        <dbReference type="ARBA" id="ARBA00023125"/>
    </source>
</evidence>
<dbReference type="Gene3D" id="1.10.10.10">
    <property type="entry name" value="Winged helix-like DNA-binding domain superfamily/Winged helix DNA-binding domain"/>
    <property type="match status" value="1"/>
</dbReference>